<dbReference type="EMBL" id="KL198078">
    <property type="protein sequence ID" value="KDQ09451.1"/>
    <property type="molecule type" value="Genomic_DNA"/>
</dbReference>
<evidence type="ECO:0000313" key="3">
    <source>
        <dbReference type="EMBL" id="KDQ09451.1"/>
    </source>
</evidence>
<keyword evidence="2" id="KW-1133">Transmembrane helix</keyword>
<feature type="compositionally biased region" description="Basic and acidic residues" evidence="1">
    <location>
        <begin position="330"/>
        <end position="358"/>
    </location>
</feature>
<proteinExistence type="predicted"/>
<feature type="compositionally biased region" description="Polar residues" evidence="1">
    <location>
        <begin position="76"/>
        <end position="86"/>
    </location>
</feature>
<dbReference type="AlphaFoldDB" id="A0A067MCZ6"/>
<evidence type="ECO:0000256" key="2">
    <source>
        <dbReference type="SAM" id="Phobius"/>
    </source>
</evidence>
<feature type="region of interest" description="Disordered" evidence="1">
    <location>
        <begin position="68"/>
        <end position="112"/>
    </location>
</feature>
<protein>
    <submittedName>
        <fullName evidence="3">Uncharacterized protein</fullName>
    </submittedName>
</protein>
<feature type="transmembrane region" description="Helical" evidence="2">
    <location>
        <begin position="273"/>
        <end position="294"/>
    </location>
</feature>
<feature type="compositionally biased region" description="Basic and acidic residues" evidence="1">
    <location>
        <begin position="92"/>
        <end position="104"/>
    </location>
</feature>
<name>A0A067MCZ6_BOTB1</name>
<feature type="compositionally biased region" description="Low complexity" evidence="1">
    <location>
        <begin position="379"/>
        <end position="388"/>
    </location>
</feature>
<dbReference type="InParanoid" id="A0A067MCZ6"/>
<keyword evidence="2" id="KW-0472">Membrane</keyword>
<feature type="non-terminal residue" evidence="3">
    <location>
        <position position="497"/>
    </location>
</feature>
<evidence type="ECO:0000256" key="1">
    <source>
        <dbReference type="SAM" id="MobiDB-lite"/>
    </source>
</evidence>
<feature type="region of interest" description="Disordered" evidence="1">
    <location>
        <begin position="322"/>
        <end position="388"/>
    </location>
</feature>
<keyword evidence="4" id="KW-1185">Reference proteome</keyword>
<sequence>MAAAAFSAAISPFKPPDPDIAPPARFAMALPRVGYDLYFFSPLKAVPHAQLPPFNATALNITLADGASGHSDAVDDSNNNENSLLFTTPPPADKDTAPALDRTDNTASNTASAATDLAAPATVMDPAAPAPVPAPAVVDPCIADRVWQYAPSVTNVNTAHRNFLSSPVSAPSCERTLSPEERVWWQLNLVKLHPKPAPVPASTPAPVPALTEEEELFWFLVTHGHDVRFASACPAPAVVKKSPDTPLSASAAIAISLCVIWLGPIVIRLVHHAVKLVVGNAASLIIVLLLPVATRVHRLPQAARGCIAIDFGVLSDIDDDIDSDNESDSDFVHSDDKDEHQEQACHQQQEHQDTETGLDHGSPQSNSQESVERPREVSRASAHAAPASSSLDLLPLEQALMAPENPAHATDINVDTVTKTARAATTSSISIDGLVFALAIHVPLPGSPVLAPALAPGSPVPDLVFDCVAPVPVAPVVPVALDSAIDPVALAPAPRYA</sequence>
<accession>A0A067MCZ6</accession>
<evidence type="ECO:0000313" key="4">
    <source>
        <dbReference type="Proteomes" id="UP000027195"/>
    </source>
</evidence>
<dbReference type="Proteomes" id="UP000027195">
    <property type="component" value="Unassembled WGS sequence"/>
</dbReference>
<reference evidence="4" key="1">
    <citation type="journal article" date="2014" name="Proc. Natl. Acad. Sci. U.S.A.">
        <title>Extensive sampling of basidiomycete genomes demonstrates inadequacy of the white-rot/brown-rot paradigm for wood decay fungi.</title>
        <authorList>
            <person name="Riley R."/>
            <person name="Salamov A.A."/>
            <person name="Brown D.W."/>
            <person name="Nagy L.G."/>
            <person name="Floudas D."/>
            <person name="Held B.W."/>
            <person name="Levasseur A."/>
            <person name="Lombard V."/>
            <person name="Morin E."/>
            <person name="Otillar R."/>
            <person name="Lindquist E.A."/>
            <person name="Sun H."/>
            <person name="LaButti K.M."/>
            <person name="Schmutz J."/>
            <person name="Jabbour D."/>
            <person name="Luo H."/>
            <person name="Baker S.E."/>
            <person name="Pisabarro A.G."/>
            <person name="Walton J.D."/>
            <person name="Blanchette R.A."/>
            <person name="Henrissat B."/>
            <person name="Martin F."/>
            <person name="Cullen D."/>
            <person name="Hibbett D.S."/>
            <person name="Grigoriev I.V."/>
        </authorList>
    </citation>
    <scope>NUCLEOTIDE SEQUENCE [LARGE SCALE GENOMIC DNA]</scope>
    <source>
        <strain evidence="4">FD-172 SS1</strain>
    </source>
</reference>
<dbReference type="HOGENOM" id="CLU_549305_0_0_1"/>
<gene>
    <name evidence="3" type="ORF">BOTBODRAFT_179002</name>
</gene>
<organism evidence="3 4">
    <name type="scientific">Botryobasidium botryosum (strain FD-172 SS1)</name>
    <dbReference type="NCBI Taxonomy" id="930990"/>
    <lineage>
        <taxon>Eukaryota</taxon>
        <taxon>Fungi</taxon>
        <taxon>Dikarya</taxon>
        <taxon>Basidiomycota</taxon>
        <taxon>Agaricomycotina</taxon>
        <taxon>Agaricomycetes</taxon>
        <taxon>Cantharellales</taxon>
        <taxon>Botryobasidiaceae</taxon>
        <taxon>Botryobasidium</taxon>
    </lineage>
</organism>
<feature type="transmembrane region" description="Helical" evidence="2">
    <location>
        <begin position="247"/>
        <end position="267"/>
    </location>
</feature>
<keyword evidence="2" id="KW-0812">Transmembrane</keyword>